<sequence length="219" mass="21326">MNKKSITLTIAAGTAGVALLAGGTTFALWRSSAGFDAGTVTNAAFAITVPDTDYTASWVGTAGTPSADYTNLVPGDTVENTAEVSVSLSGDATGTLDLTGIGTGSDVATDLGDAGLSGTAYIVPAADASGFDPSSASDVANSVAIVDLLTGDVPSTLVGGVALPDGVTSSYAVTAQSTGTYDAVIVLNSPSTATDASTAGKSVDLSQLGFELQQTPSGS</sequence>
<dbReference type="RefSeq" id="WP_390228346.1">
    <property type="nucleotide sequence ID" value="NZ_JBHSCN010000005.1"/>
</dbReference>
<reference evidence="2" key="1">
    <citation type="journal article" date="2019" name="Int. J. Syst. Evol. Microbiol.">
        <title>The Global Catalogue of Microorganisms (GCM) 10K type strain sequencing project: providing services to taxonomists for standard genome sequencing and annotation.</title>
        <authorList>
            <consortium name="The Broad Institute Genomics Platform"/>
            <consortium name="The Broad Institute Genome Sequencing Center for Infectious Disease"/>
            <person name="Wu L."/>
            <person name="Ma J."/>
        </authorList>
    </citation>
    <scope>NUCLEOTIDE SEQUENCE [LARGE SCALE GENOMIC DNA]</scope>
    <source>
        <strain evidence="2">CGMCC 1.10363</strain>
    </source>
</reference>
<organism evidence="1 2">
    <name type="scientific">Gryllotalpicola reticulitermitis</name>
    <dbReference type="NCBI Taxonomy" id="1184153"/>
    <lineage>
        <taxon>Bacteria</taxon>
        <taxon>Bacillati</taxon>
        <taxon>Actinomycetota</taxon>
        <taxon>Actinomycetes</taxon>
        <taxon>Micrococcales</taxon>
        <taxon>Microbacteriaceae</taxon>
        <taxon>Gryllotalpicola</taxon>
    </lineage>
</organism>
<proteinExistence type="predicted"/>
<dbReference type="Proteomes" id="UP001595900">
    <property type="component" value="Unassembled WGS sequence"/>
</dbReference>
<evidence type="ECO:0000313" key="1">
    <source>
        <dbReference type="EMBL" id="MFC4243326.1"/>
    </source>
</evidence>
<comment type="caution">
    <text evidence="1">The sequence shown here is derived from an EMBL/GenBank/DDBJ whole genome shotgun (WGS) entry which is preliminary data.</text>
</comment>
<name>A0ABV8Q4I0_9MICO</name>
<gene>
    <name evidence="1" type="ORF">ACFOYW_08065</name>
</gene>
<keyword evidence="2" id="KW-1185">Reference proteome</keyword>
<dbReference type="EMBL" id="JBHSCN010000005">
    <property type="protein sequence ID" value="MFC4243326.1"/>
    <property type="molecule type" value="Genomic_DNA"/>
</dbReference>
<protein>
    <recommendedName>
        <fullName evidence="3">Alternate-type signal peptide domain-containing protein</fullName>
    </recommendedName>
</protein>
<evidence type="ECO:0008006" key="3">
    <source>
        <dbReference type="Google" id="ProtNLM"/>
    </source>
</evidence>
<evidence type="ECO:0000313" key="2">
    <source>
        <dbReference type="Proteomes" id="UP001595900"/>
    </source>
</evidence>
<accession>A0ABV8Q4I0</accession>